<protein>
    <submittedName>
        <fullName evidence="1">Uncharacterized protein</fullName>
    </submittedName>
</protein>
<sequence>MVVGPVFHVKHPTGHRTFIAGGRRTLIEGVVFHVKRHPFARSPRSATAIDP</sequence>
<proteinExistence type="predicted"/>
<reference evidence="1 2" key="1">
    <citation type="journal article" date="2014" name="Int. J. Syst. Evol. Microbiol.">
        <title>Complete genome sequence of Corynebacterium casei LMG S-19264T (=DSM 44701T), isolated from a smear-ripened cheese.</title>
        <authorList>
            <consortium name="US DOE Joint Genome Institute (JGI-PGF)"/>
            <person name="Walter F."/>
            <person name="Albersmeier A."/>
            <person name="Kalinowski J."/>
            <person name="Ruckert C."/>
        </authorList>
    </citation>
    <scope>NUCLEOTIDE SEQUENCE [LARGE SCALE GENOMIC DNA]</scope>
    <source>
        <strain evidence="1 2">JCM 4205</strain>
    </source>
</reference>
<dbReference type="EMBL" id="BMSJ01000007">
    <property type="protein sequence ID" value="GGR32992.1"/>
    <property type="molecule type" value="Genomic_DNA"/>
</dbReference>
<accession>A0AAV4KLL6</accession>
<evidence type="ECO:0000313" key="2">
    <source>
        <dbReference type="Proteomes" id="UP000642014"/>
    </source>
</evidence>
<comment type="caution">
    <text evidence="1">The sequence shown here is derived from an EMBL/GenBank/DDBJ whole genome shotgun (WGS) entry which is preliminary data.</text>
</comment>
<gene>
    <name evidence="1" type="ORF">GCM10010497_39490</name>
</gene>
<dbReference type="Proteomes" id="UP000642014">
    <property type="component" value="Unassembled WGS sequence"/>
</dbReference>
<organism evidence="1 2">
    <name type="scientific">Streptomyces cinereoruber</name>
    <dbReference type="NCBI Taxonomy" id="67260"/>
    <lineage>
        <taxon>Bacteria</taxon>
        <taxon>Bacillati</taxon>
        <taxon>Actinomycetota</taxon>
        <taxon>Actinomycetes</taxon>
        <taxon>Kitasatosporales</taxon>
        <taxon>Streptomycetaceae</taxon>
        <taxon>Streptomyces</taxon>
    </lineage>
</organism>
<evidence type="ECO:0000313" key="1">
    <source>
        <dbReference type="EMBL" id="GGR32992.1"/>
    </source>
</evidence>
<dbReference type="AlphaFoldDB" id="A0AAV4KLL6"/>
<name>A0AAV4KLL6_9ACTN</name>